<dbReference type="InterPro" id="IPR015943">
    <property type="entry name" value="WD40/YVTN_repeat-like_dom_sf"/>
</dbReference>
<organism evidence="2 3">
    <name type="scientific">Dictyobacter aurantiacus</name>
    <dbReference type="NCBI Taxonomy" id="1936993"/>
    <lineage>
        <taxon>Bacteria</taxon>
        <taxon>Bacillati</taxon>
        <taxon>Chloroflexota</taxon>
        <taxon>Ktedonobacteria</taxon>
        <taxon>Ktedonobacterales</taxon>
        <taxon>Dictyobacteraceae</taxon>
        <taxon>Dictyobacter</taxon>
    </lineage>
</organism>
<feature type="chain" id="PRO_5019076577" evidence="1">
    <location>
        <begin position="33"/>
        <end position="436"/>
    </location>
</feature>
<evidence type="ECO:0000313" key="3">
    <source>
        <dbReference type="Proteomes" id="UP000287224"/>
    </source>
</evidence>
<dbReference type="InterPro" id="IPR019405">
    <property type="entry name" value="Lactonase_7-beta_prop"/>
</dbReference>
<keyword evidence="1" id="KW-0732">Signal</keyword>
<protein>
    <submittedName>
        <fullName evidence="2">Uncharacterized protein</fullName>
    </submittedName>
</protein>
<dbReference type="EMBL" id="BIFQ01000001">
    <property type="protein sequence ID" value="GCE06762.1"/>
    <property type="molecule type" value="Genomic_DNA"/>
</dbReference>
<reference evidence="3" key="1">
    <citation type="submission" date="2018-12" db="EMBL/GenBank/DDBJ databases">
        <title>Tengunoibacter tsumagoiensis gen. nov., sp. nov., Dictyobacter kobayashii sp. nov., D. alpinus sp. nov., and D. joshuensis sp. nov. and description of Dictyobacteraceae fam. nov. within the order Ktedonobacterales isolated from Tengu-no-mugimeshi.</title>
        <authorList>
            <person name="Wang C.M."/>
            <person name="Zheng Y."/>
            <person name="Sakai Y."/>
            <person name="Toyoda A."/>
            <person name="Minakuchi Y."/>
            <person name="Abe K."/>
            <person name="Yokota A."/>
            <person name="Yabe S."/>
        </authorList>
    </citation>
    <scope>NUCLEOTIDE SEQUENCE [LARGE SCALE GENOMIC DNA]</scope>
    <source>
        <strain evidence="3">S-27</strain>
    </source>
</reference>
<dbReference type="Proteomes" id="UP000287224">
    <property type="component" value="Unassembled WGS sequence"/>
</dbReference>
<proteinExistence type="predicted"/>
<dbReference type="PROSITE" id="PS51257">
    <property type="entry name" value="PROKAR_LIPOPROTEIN"/>
    <property type="match status" value="1"/>
</dbReference>
<keyword evidence="3" id="KW-1185">Reference proteome</keyword>
<name>A0A401ZIU1_9CHLR</name>
<feature type="signal peptide" evidence="1">
    <location>
        <begin position="1"/>
        <end position="32"/>
    </location>
</feature>
<dbReference type="SUPFAM" id="SSF50974">
    <property type="entry name" value="Nitrous oxide reductase, N-terminal domain"/>
    <property type="match status" value="2"/>
</dbReference>
<evidence type="ECO:0000313" key="2">
    <source>
        <dbReference type="EMBL" id="GCE06762.1"/>
    </source>
</evidence>
<sequence length="436" mass="45134">MKYPLVAYLSRMKILIAGMLLMILLGACNSSAATNHPAHATSCMPLPVSTAYKPSSSPLTVAVPGHPFASTITSDGQWIFVSLDSSNGLLGSGSLAVLQKQGTNICLLRTIALPYHPLGMALTHDNRLLLVANVTGVAVIDVAQARVGAQGAILGTIQEDSQVHSNAAVVKEAIEVVVAGDDRYAFVSNENDGTVGVLDLQRVRQHDFGSGAVAGQIPVNNGPLNMNSGAVGMAISSDNRYLYVTSRINTDDTSGDRRMCGDYPQGSLAVIDIARVPHDLPHAVLAHAAAGCGPVRVALSSSGTVAWVTAQGSNKVLAFNTAQLRGHADHALLASVPVGSAPTGIILADNDAKVVVTNSNRINNTNSQSATNDPMAPSTLTILDAKSALAGRPAQLGTITVGAFPRELTGTPGGQTLYLTNFNSNTLSLINVEALP</sequence>
<evidence type="ECO:0000256" key="1">
    <source>
        <dbReference type="SAM" id="SignalP"/>
    </source>
</evidence>
<dbReference type="Pfam" id="PF10282">
    <property type="entry name" value="Lactonase"/>
    <property type="match status" value="1"/>
</dbReference>
<comment type="caution">
    <text evidence="2">The sequence shown here is derived from an EMBL/GenBank/DDBJ whole genome shotgun (WGS) entry which is preliminary data.</text>
</comment>
<dbReference type="AlphaFoldDB" id="A0A401ZIU1"/>
<accession>A0A401ZIU1</accession>
<dbReference type="Gene3D" id="2.130.10.10">
    <property type="entry name" value="YVTN repeat-like/Quinoprotein amine dehydrogenase"/>
    <property type="match status" value="2"/>
</dbReference>
<dbReference type="InterPro" id="IPR051200">
    <property type="entry name" value="Host-pathogen_enzymatic-act"/>
</dbReference>
<gene>
    <name evidence="2" type="ORF">KDAU_40910</name>
</gene>
<dbReference type="PANTHER" id="PTHR47197:SF3">
    <property type="entry name" value="DIHYDRO-HEME D1 DEHYDROGENASE"/>
    <property type="match status" value="1"/>
</dbReference>
<dbReference type="PANTHER" id="PTHR47197">
    <property type="entry name" value="PROTEIN NIRF"/>
    <property type="match status" value="1"/>
</dbReference>
<dbReference type="InterPro" id="IPR011045">
    <property type="entry name" value="N2O_reductase_N"/>
</dbReference>